<name>A0AAD6Y3L6_9AGAR</name>
<accession>A0AAD6Y3L6</accession>
<organism evidence="2 3">
    <name type="scientific">Mycena pura</name>
    <dbReference type="NCBI Taxonomy" id="153505"/>
    <lineage>
        <taxon>Eukaryota</taxon>
        <taxon>Fungi</taxon>
        <taxon>Dikarya</taxon>
        <taxon>Basidiomycota</taxon>
        <taxon>Agaricomycotina</taxon>
        <taxon>Agaricomycetes</taxon>
        <taxon>Agaricomycetidae</taxon>
        <taxon>Agaricales</taxon>
        <taxon>Marasmiineae</taxon>
        <taxon>Mycenaceae</taxon>
        <taxon>Mycena</taxon>
    </lineage>
</organism>
<dbReference type="InterPro" id="IPR052998">
    <property type="entry name" value="Hetero-Diels-Alderase-like"/>
</dbReference>
<comment type="caution">
    <text evidence="2">The sequence shown here is derived from an EMBL/GenBank/DDBJ whole genome shotgun (WGS) entry which is preliminary data.</text>
</comment>
<feature type="chain" id="PRO_5041964406" description="SMP-30/Gluconolactonase/LRE-like region domain-containing protein" evidence="1">
    <location>
        <begin position="19"/>
        <end position="314"/>
    </location>
</feature>
<protein>
    <recommendedName>
        <fullName evidence="4">SMP-30/Gluconolactonase/LRE-like region domain-containing protein</fullName>
    </recommendedName>
</protein>
<proteinExistence type="predicted"/>
<keyword evidence="3" id="KW-1185">Reference proteome</keyword>
<reference evidence="2" key="1">
    <citation type="submission" date="2023-03" db="EMBL/GenBank/DDBJ databases">
        <title>Massive genome expansion in bonnet fungi (Mycena s.s.) driven by repeated elements and novel gene families across ecological guilds.</title>
        <authorList>
            <consortium name="Lawrence Berkeley National Laboratory"/>
            <person name="Harder C.B."/>
            <person name="Miyauchi S."/>
            <person name="Viragh M."/>
            <person name="Kuo A."/>
            <person name="Thoen E."/>
            <person name="Andreopoulos B."/>
            <person name="Lu D."/>
            <person name="Skrede I."/>
            <person name="Drula E."/>
            <person name="Henrissat B."/>
            <person name="Morin E."/>
            <person name="Kohler A."/>
            <person name="Barry K."/>
            <person name="LaButti K."/>
            <person name="Morin E."/>
            <person name="Salamov A."/>
            <person name="Lipzen A."/>
            <person name="Mereny Z."/>
            <person name="Hegedus B."/>
            <person name="Baldrian P."/>
            <person name="Stursova M."/>
            <person name="Weitz H."/>
            <person name="Taylor A."/>
            <person name="Grigoriev I.V."/>
            <person name="Nagy L.G."/>
            <person name="Martin F."/>
            <person name="Kauserud H."/>
        </authorList>
    </citation>
    <scope>NUCLEOTIDE SEQUENCE</scope>
    <source>
        <strain evidence="2">9144</strain>
    </source>
</reference>
<keyword evidence="1" id="KW-0732">Signal</keyword>
<dbReference type="PANTHER" id="PTHR42060:SF1">
    <property type="entry name" value="NHL REPEAT-CONTAINING PROTEIN"/>
    <property type="match status" value="1"/>
</dbReference>
<evidence type="ECO:0000256" key="1">
    <source>
        <dbReference type="SAM" id="SignalP"/>
    </source>
</evidence>
<gene>
    <name evidence="2" type="ORF">GGX14DRAFT_479548</name>
</gene>
<dbReference type="AlphaFoldDB" id="A0AAD6Y3L6"/>
<evidence type="ECO:0008006" key="4">
    <source>
        <dbReference type="Google" id="ProtNLM"/>
    </source>
</evidence>
<dbReference type="Gene3D" id="2.120.10.30">
    <property type="entry name" value="TolB, C-terminal domain"/>
    <property type="match status" value="1"/>
</dbReference>
<dbReference type="PANTHER" id="PTHR42060">
    <property type="entry name" value="NHL REPEAT-CONTAINING PROTEIN-RELATED"/>
    <property type="match status" value="1"/>
</dbReference>
<dbReference type="EMBL" id="JARJCW010000115">
    <property type="protein sequence ID" value="KAJ7192796.1"/>
    <property type="molecule type" value="Genomic_DNA"/>
</dbReference>
<feature type="signal peptide" evidence="1">
    <location>
        <begin position="1"/>
        <end position="18"/>
    </location>
</feature>
<evidence type="ECO:0000313" key="2">
    <source>
        <dbReference type="EMBL" id="KAJ7192796.1"/>
    </source>
</evidence>
<dbReference type="SUPFAM" id="SSF63829">
    <property type="entry name" value="Calcium-dependent phosphotriesterase"/>
    <property type="match status" value="1"/>
</dbReference>
<dbReference type="Proteomes" id="UP001219525">
    <property type="component" value="Unassembled WGS sequence"/>
</dbReference>
<dbReference type="InterPro" id="IPR011042">
    <property type="entry name" value="6-blade_b-propeller_TolB-like"/>
</dbReference>
<evidence type="ECO:0000313" key="3">
    <source>
        <dbReference type="Proteomes" id="UP001219525"/>
    </source>
</evidence>
<sequence>MWLVNLLLLLEFAGCGIATFPARLLFQTPDGHSLENLAVRPSSKLLVTSTVLPTLQTFDPTSANSILDDVFTFPNANGLSGIAEYRPDVYAIAVSVRNASATPPAAEPGTVVIWSLDFTAGSTPSDFTARIAASIPQSMFLNGLSVVPGNPDLVLAADSLLGLAFEVNVRTGAVRVLIQDAAMTPIGVSGPPPVLGINGLHVRDGLLYFTNGQRQTFSRVPLGGGAVEALGSGAFDDFTLDSAGRAWLATNPGQLTLITPLRNGTFEEETVVDTLLVNPSSAAFGRGGGRETKTLYMTTRGGQIVAVDTSGGDA</sequence>